<dbReference type="Gene3D" id="3.40.50.150">
    <property type="entry name" value="Vaccinia Virus protein VP39"/>
    <property type="match status" value="1"/>
</dbReference>
<dbReference type="GO" id="GO:0032259">
    <property type="term" value="P:methylation"/>
    <property type="evidence" value="ECO:0007669"/>
    <property type="project" value="UniProtKB-KW"/>
</dbReference>
<dbReference type="CDD" id="cd02440">
    <property type="entry name" value="AdoMet_MTases"/>
    <property type="match status" value="1"/>
</dbReference>
<dbReference type="Proteomes" id="UP000464609">
    <property type="component" value="Segment"/>
</dbReference>
<evidence type="ECO:0000313" key="4">
    <source>
        <dbReference type="EMBL" id="QHB39687.1"/>
    </source>
</evidence>
<evidence type="ECO:0000259" key="3">
    <source>
        <dbReference type="Pfam" id="PF01555"/>
    </source>
</evidence>
<evidence type="ECO:0000256" key="1">
    <source>
        <dbReference type="ARBA" id="ARBA00022603"/>
    </source>
</evidence>
<dbReference type="InterPro" id="IPR001091">
    <property type="entry name" value="RM_Methyltransferase"/>
</dbReference>
<keyword evidence="2 4" id="KW-0808">Transferase</keyword>
<evidence type="ECO:0000313" key="5">
    <source>
        <dbReference type="Proteomes" id="UP000464609"/>
    </source>
</evidence>
<dbReference type="InterPro" id="IPR002941">
    <property type="entry name" value="DNA_methylase_N4/N6"/>
</dbReference>
<dbReference type="GO" id="GO:0008170">
    <property type="term" value="F:N-methyltransferase activity"/>
    <property type="evidence" value="ECO:0007669"/>
    <property type="project" value="InterPro"/>
</dbReference>
<dbReference type="Pfam" id="PF01555">
    <property type="entry name" value="N6_N4_Mtase"/>
    <property type="match status" value="1"/>
</dbReference>
<name>A0A6B9LC76_9CAUD</name>
<accession>A0A6B9LC76</accession>
<evidence type="ECO:0000256" key="2">
    <source>
        <dbReference type="ARBA" id="ARBA00022679"/>
    </source>
</evidence>
<dbReference type="InterPro" id="IPR029063">
    <property type="entry name" value="SAM-dependent_MTases_sf"/>
</dbReference>
<sequence length="280" mass="31983">MQKSLFENEMLNIVQKPTLHKTDVSRSTFFQGDCLVEMDKIEDKSIDMILCDLPYNTTEAVWDLIIPFELLWKQYERVIKDNGSIVLTAQQPFTSAVVMSNTKLFKHTFIWEKDKCANFLAGSYQPLKIHEEILVFSKGGFTHNAKIKATYNSQLTDRKPRVQDTSIKERSAGMNALLPRPNPTKLKSSDNFMADKNLAKSVIYFATEHKDRLHPTQKPIALMEYLIKTYTNEGETVLDNCMGSGTTGVACKKTGRHFIGIEKDENYYNVAVRRVSEYCG</sequence>
<organism evidence="4 5">
    <name type="scientific">Flavobacterium phage vB_FspS_mumin6-2</name>
    <dbReference type="NCBI Taxonomy" id="2686260"/>
    <lineage>
        <taxon>Viruses</taxon>
        <taxon>Duplodnaviria</taxon>
        <taxon>Heunggongvirae</taxon>
        <taxon>Uroviricota</taxon>
        <taxon>Caudoviricetes</taxon>
        <taxon>Muminvirus</taxon>
        <taxon>Muminvirus mumin</taxon>
    </lineage>
</organism>
<proteinExistence type="predicted"/>
<keyword evidence="1 4" id="KW-0489">Methyltransferase</keyword>
<feature type="domain" description="DNA methylase N-4/N-6" evidence="3">
    <location>
        <begin position="46"/>
        <end position="272"/>
    </location>
</feature>
<dbReference type="GO" id="GO:0003677">
    <property type="term" value="F:DNA binding"/>
    <property type="evidence" value="ECO:0007669"/>
    <property type="project" value="InterPro"/>
</dbReference>
<dbReference type="EMBL" id="MN812221">
    <property type="protein sequence ID" value="QHB39687.1"/>
    <property type="molecule type" value="Genomic_DNA"/>
</dbReference>
<dbReference type="SUPFAM" id="SSF53335">
    <property type="entry name" value="S-adenosyl-L-methionine-dependent methyltransferases"/>
    <property type="match status" value="1"/>
</dbReference>
<protein>
    <submittedName>
        <fullName evidence="4">DNA methyltransferase</fullName>
    </submittedName>
</protein>
<dbReference type="PRINTS" id="PR00508">
    <property type="entry name" value="S21N4MTFRASE"/>
</dbReference>
<reference evidence="4 5" key="1">
    <citation type="journal article" date="2020" name="Viruses">
        <title>Diversity and Host Interactions Among Virulent and Temperate Baltic Sea Flavobacterium Phages.</title>
        <authorList>
            <person name="Nilsson E."/>
            <person name="Bayfield O.W."/>
            <person name="Lundin D."/>
            <person name="Antson A.A."/>
            <person name="Holmfeldt K."/>
        </authorList>
    </citation>
    <scope>NUCLEOTIDE SEQUENCE [LARGE SCALE GENOMIC DNA]</scope>
</reference>
<gene>
    <name evidence="4" type="ORF">mumin62_gp013</name>
</gene>